<evidence type="ECO:0000313" key="8">
    <source>
        <dbReference type="Proteomes" id="UP000027920"/>
    </source>
</evidence>
<comment type="caution">
    <text evidence="7">The sequence shown here is derived from an EMBL/GenBank/DDBJ whole genome shotgun (WGS) entry which is preliminary data.</text>
</comment>
<dbReference type="GO" id="GO:0046872">
    <property type="term" value="F:metal ion binding"/>
    <property type="evidence" value="ECO:0007669"/>
    <property type="project" value="UniProtKB-KW"/>
</dbReference>
<keyword evidence="4" id="KW-0238">DNA-binding</keyword>
<dbReference type="HOGENOM" id="CLU_011409_12_1_1"/>
<evidence type="ECO:0000313" key="7">
    <source>
        <dbReference type="EMBL" id="KEF61900.1"/>
    </source>
</evidence>
<evidence type="ECO:0000256" key="5">
    <source>
        <dbReference type="ARBA" id="ARBA00023163"/>
    </source>
</evidence>
<evidence type="ECO:0000256" key="3">
    <source>
        <dbReference type="ARBA" id="ARBA00023015"/>
    </source>
</evidence>
<protein>
    <submittedName>
        <fullName evidence="7">Uncharacterized protein</fullName>
    </submittedName>
</protein>
<proteinExistence type="predicted"/>
<keyword evidence="1" id="KW-0479">Metal-binding</keyword>
<dbReference type="InterPro" id="IPR052360">
    <property type="entry name" value="Transcr_Regulatory_Proteins"/>
</dbReference>
<keyword evidence="3" id="KW-0805">Transcription regulation</keyword>
<dbReference type="PANTHER" id="PTHR36206">
    <property type="entry name" value="ASPERCRYPTIN BIOSYNTHESIS CLUSTER-SPECIFIC TRANSCRIPTION REGULATOR ATNN-RELATED"/>
    <property type="match status" value="1"/>
</dbReference>
<dbReference type="AlphaFoldDB" id="A0A072Q1Y7"/>
<reference evidence="7 8" key="1">
    <citation type="submission" date="2013-03" db="EMBL/GenBank/DDBJ databases">
        <title>The Genome Sequence of Exophiala aquamarina CBS 119918.</title>
        <authorList>
            <consortium name="The Broad Institute Genomics Platform"/>
            <person name="Cuomo C."/>
            <person name="de Hoog S."/>
            <person name="Gorbushina A."/>
            <person name="Walker B."/>
            <person name="Young S.K."/>
            <person name="Zeng Q."/>
            <person name="Gargeya S."/>
            <person name="Fitzgerald M."/>
            <person name="Haas B."/>
            <person name="Abouelleil A."/>
            <person name="Allen A.W."/>
            <person name="Alvarado L."/>
            <person name="Arachchi H.M."/>
            <person name="Berlin A.M."/>
            <person name="Chapman S.B."/>
            <person name="Gainer-Dewar J."/>
            <person name="Goldberg J."/>
            <person name="Griggs A."/>
            <person name="Gujja S."/>
            <person name="Hansen M."/>
            <person name="Howarth C."/>
            <person name="Imamovic A."/>
            <person name="Ireland A."/>
            <person name="Larimer J."/>
            <person name="McCowan C."/>
            <person name="Murphy C."/>
            <person name="Pearson M."/>
            <person name="Poon T.W."/>
            <person name="Priest M."/>
            <person name="Roberts A."/>
            <person name="Saif S."/>
            <person name="Shea T."/>
            <person name="Sisk P."/>
            <person name="Sykes S."/>
            <person name="Wortman J."/>
            <person name="Nusbaum C."/>
            <person name="Birren B."/>
        </authorList>
    </citation>
    <scope>NUCLEOTIDE SEQUENCE [LARGE SCALE GENOMIC DNA]</scope>
    <source>
        <strain evidence="7 8">CBS 119918</strain>
    </source>
</reference>
<keyword evidence="2" id="KW-0862">Zinc</keyword>
<evidence type="ECO:0000256" key="4">
    <source>
        <dbReference type="ARBA" id="ARBA00023125"/>
    </source>
</evidence>
<evidence type="ECO:0000256" key="6">
    <source>
        <dbReference type="ARBA" id="ARBA00023242"/>
    </source>
</evidence>
<keyword evidence="6" id="KW-0539">Nucleus</keyword>
<dbReference type="VEuPathDB" id="FungiDB:A1O9_03472"/>
<dbReference type="OrthoDB" id="3145928at2759"/>
<name>A0A072Q1Y7_9EURO</name>
<keyword evidence="8" id="KW-1185">Reference proteome</keyword>
<dbReference type="GeneID" id="25278406"/>
<gene>
    <name evidence="7" type="ORF">A1O9_03472</name>
</gene>
<sequence length="416" mass="47067">MFENVPHEALLVSFKSSSTPPATGAPHRQALKWYNRGLSNLQQRMERNEMDSTYALLTCILCTCIEFQQNNIGNAMELIQSGFKVLSQTLRSKKSTQSAQMGVFSEVIVSFFTRHAVAVANFVMLPLSDWSGDVSPTNDAGRSVSSPSDQVSRIRSHLFHLMYQAYQTVRVAILMWQDVEIIKGLLSAQRVTIDELKRWRVSFTGYCSSHRDTMSGRDMQLLTSHLLISWNVCYIWLEACTEISEMAYDKHMDHFAEILLECERVLALAVQQTVEGQPRTKIVVELVPPLYFTVMKCRDPVLRRKALALLEKVPPDGPWADVLTARVVRNAITLEEGQPYNPVDLTEPKPLCELRARPLPPEDRRLHTIAFTGQERTDVGYTTCLQLGKIAIDASGKKRAVHETIRIQDSTRMVAL</sequence>
<dbReference type="STRING" id="1182545.A0A072Q1Y7"/>
<dbReference type="EMBL" id="AMGV01000002">
    <property type="protein sequence ID" value="KEF61900.1"/>
    <property type="molecule type" value="Genomic_DNA"/>
</dbReference>
<accession>A0A072Q1Y7</accession>
<dbReference type="RefSeq" id="XP_013264490.1">
    <property type="nucleotide sequence ID" value="XM_013409036.1"/>
</dbReference>
<dbReference type="GO" id="GO:0003677">
    <property type="term" value="F:DNA binding"/>
    <property type="evidence" value="ECO:0007669"/>
    <property type="project" value="UniProtKB-KW"/>
</dbReference>
<dbReference type="PANTHER" id="PTHR36206:SF16">
    <property type="entry name" value="TRANSCRIPTION FACTOR DOMAIN-CONTAINING PROTEIN-RELATED"/>
    <property type="match status" value="1"/>
</dbReference>
<evidence type="ECO:0000256" key="1">
    <source>
        <dbReference type="ARBA" id="ARBA00022723"/>
    </source>
</evidence>
<dbReference type="Proteomes" id="UP000027920">
    <property type="component" value="Unassembled WGS sequence"/>
</dbReference>
<organism evidence="7 8">
    <name type="scientific">Exophiala aquamarina CBS 119918</name>
    <dbReference type="NCBI Taxonomy" id="1182545"/>
    <lineage>
        <taxon>Eukaryota</taxon>
        <taxon>Fungi</taxon>
        <taxon>Dikarya</taxon>
        <taxon>Ascomycota</taxon>
        <taxon>Pezizomycotina</taxon>
        <taxon>Eurotiomycetes</taxon>
        <taxon>Chaetothyriomycetidae</taxon>
        <taxon>Chaetothyriales</taxon>
        <taxon>Herpotrichiellaceae</taxon>
        <taxon>Exophiala</taxon>
    </lineage>
</organism>
<evidence type="ECO:0000256" key="2">
    <source>
        <dbReference type="ARBA" id="ARBA00022833"/>
    </source>
</evidence>
<keyword evidence="5" id="KW-0804">Transcription</keyword>